<keyword evidence="1" id="KW-0812">Transmembrane</keyword>
<dbReference type="Pfam" id="PF24661">
    <property type="entry name" value="DUF7649"/>
    <property type="match status" value="1"/>
</dbReference>
<dbReference type="InterPro" id="IPR024425">
    <property type="entry name" value="LiaF-like_C"/>
</dbReference>
<accession>A0ABV0F436</accession>
<dbReference type="Pfam" id="PF09922">
    <property type="entry name" value="LiaF-like_C"/>
    <property type="match status" value="1"/>
</dbReference>
<evidence type="ECO:0008006" key="6">
    <source>
        <dbReference type="Google" id="ProtNLM"/>
    </source>
</evidence>
<keyword evidence="1" id="KW-0472">Membrane</keyword>
<dbReference type="PIRSF" id="PIRSF031509">
    <property type="entry name" value="Cell_wall_LiaF/YvqF"/>
    <property type="match status" value="1"/>
</dbReference>
<evidence type="ECO:0000259" key="3">
    <source>
        <dbReference type="Pfam" id="PF24661"/>
    </source>
</evidence>
<dbReference type="RefSeq" id="WP_161868463.1">
    <property type="nucleotide sequence ID" value="NZ_JAQFAM010000005.1"/>
</dbReference>
<feature type="transmembrane region" description="Helical" evidence="1">
    <location>
        <begin position="29"/>
        <end position="44"/>
    </location>
</feature>
<keyword evidence="1" id="KW-1133">Transmembrane helix</keyword>
<dbReference type="InterPro" id="IPR056066">
    <property type="entry name" value="DUF7649"/>
</dbReference>
<sequence length="241" mass="27075">MKSPWRFFFIVEALLLLYAVWQIITSPQLLILLLFGALCIYLGLKKNKGKSSFWFVVGGLCIFMSLVSSPALWIMLVFGIIFVGLKGVEVSGIDPSKNAFWNKKKMVMVDAQEPDAHSGTKVKQPLFGNERIGNQVYEWDDININMVSGDTIIDLGNTILPKRDNVVVLRKGFGRTRVLVPSGVGIMIEHATFAGDLVFEGQQATLRNESVKMYSEDYDENQRRIKLITNTLLGDVEVIRV</sequence>
<feature type="transmembrane region" description="Helical" evidence="1">
    <location>
        <begin position="53"/>
        <end position="85"/>
    </location>
</feature>
<name>A0ABV0F436_9ENTE</name>
<organism evidence="4 5">
    <name type="scientific">Enterococcus diestrammenae</name>
    <dbReference type="NCBI Taxonomy" id="1155073"/>
    <lineage>
        <taxon>Bacteria</taxon>
        <taxon>Bacillati</taxon>
        <taxon>Bacillota</taxon>
        <taxon>Bacilli</taxon>
        <taxon>Lactobacillales</taxon>
        <taxon>Enterococcaceae</taxon>
        <taxon>Enterococcus</taxon>
    </lineage>
</organism>
<proteinExistence type="predicted"/>
<evidence type="ECO:0000313" key="5">
    <source>
        <dbReference type="Proteomes" id="UP001429357"/>
    </source>
</evidence>
<evidence type="ECO:0000259" key="2">
    <source>
        <dbReference type="Pfam" id="PF09922"/>
    </source>
</evidence>
<feature type="domain" description="Cell wall-active antibiotics response LiaF-like C-terminal" evidence="2">
    <location>
        <begin position="127"/>
        <end position="238"/>
    </location>
</feature>
<dbReference type="NCBIfam" id="NF040535">
    <property type="entry name" value="LiaF_C_term"/>
    <property type="match status" value="1"/>
</dbReference>
<keyword evidence="5" id="KW-1185">Reference proteome</keyword>
<feature type="transmembrane region" description="Helical" evidence="1">
    <location>
        <begin position="7"/>
        <end position="23"/>
    </location>
</feature>
<reference evidence="5" key="1">
    <citation type="submission" date="2016-06" db="EMBL/GenBank/DDBJ databases">
        <title>Four novel species of enterococci isolated from chicken manure.</title>
        <authorList>
            <person name="Van Tyne D."/>
        </authorList>
    </citation>
    <scope>NUCLEOTIDE SEQUENCE [LARGE SCALE GENOMIC DNA]</scope>
    <source>
        <strain evidence="5">JM9A</strain>
    </source>
</reference>
<gene>
    <name evidence="4" type="ORF">BAU18_001336</name>
</gene>
<comment type="caution">
    <text evidence="4">The sequence shown here is derived from an EMBL/GenBank/DDBJ whole genome shotgun (WGS) entry which is preliminary data.</text>
</comment>
<dbReference type="InterPro" id="IPR016975">
    <property type="entry name" value="Cell_wall_LiaF"/>
</dbReference>
<evidence type="ECO:0000313" key="4">
    <source>
        <dbReference type="EMBL" id="MEO1781748.1"/>
    </source>
</evidence>
<feature type="domain" description="DUF7649" evidence="3">
    <location>
        <begin position="2"/>
        <end position="86"/>
    </location>
</feature>
<dbReference type="InterPro" id="IPR047793">
    <property type="entry name" value="LiaF_C"/>
</dbReference>
<evidence type="ECO:0000256" key="1">
    <source>
        <dbReference type="SAM" id="Phobius"/>
    </source>
</evidence>
<dbReference type="EMBL" id="MAEI02000001">
    <property type="protein sequence ID" value="MEO1781748.1"/>
    <property type="molecule type" value="Genomic_DNA"/>
</dbReference>
<dbReference type="Proteomes" id="UP001429357">
    <property type="component" value="Unassembled WGS sequence"/>
</dbReference>
<reference evidence="4 5" key="2">
    <citation type="submission" date="2024-02" db="EMBL/GenBank/DDBJ databases">
        <title>The Genome Sequence of Enterococcus diestrammenae JM9A.</title>
        <authorList>
            <person name="Earl A."/>
            <person name="Manson A."/>
            <person name="Gilmore M."/>
            <person name="Sanders J."/>
            <person name="Shea T."/>
            <person name="Howe W."/>
            <person name="Livny J."/>
            <person name="Cuomo C."/>
            <person name="Neafsey D."/>
            <person name="Birren B."/>
        </authorList>
    </citation>
    <scope>NUCLEOTIDE SEQUENCE [LARGE SCALE GENOMIC DNA]</scope>
    <source>
        <strain evidence="4 5">JM9A</strain>
    </source>
</reference>
<protein>
    <recommendedName>
        <fullName evidence="6">Cell wall-active antibiotics response LiaF-like C-terminal domain-containing protein</fullName>
    </recommendedName>
</protein>